<organism evidence="2 3">
    <name type="scientific">Liquorilactobacillus satsumensis DSM 16230 = JCM 12392</name>
    <dbReference type="NCBI Taxonomy" id="1423801"/>
    <lineage>
        <taxon>Bacteria</taxon>
        <taxon>Bacillati</taxon>
        <taxon>Bacillota</taxon>
        <taxon>Bacilli</taxon>
        <taxon>Lactobacillales</taxon>
        <taxon>Lactobacillaceae</taxon>
        <taxon>Liquorilactobacillus</taxon>
    </lineage>
</organism>
<dbReference type="AlphaFoldDB" id="A0A0R1UZ35"/>
<keyword evidence="3" id="KW-1185">Reference proteome</keyword>
<feature type="transmembrane region" description="Helical" evidence="1">
    <location>
        <begin position="26"/>
        <end position="47"/>
    </location>
</feature>
<comment type="caution">
    <text evidence="2">The sequence shown here is derived from an EMBL/GenBank/DDBJ whole genome shotgun (WGS) entry which is preliminary data.</text>
</comment>
<reference evidence="2 3" key="1">
    <citation type="journal article" date="2015" name="Genome Announc.">
        <title>Expanding the biotechnology potential of lactobacilli through comparative genomics of 213 strains and associated genera.</title>
        <authorList>
            <person name="Sun Z."/>
            <person name="Harris H.M."/>
            <person name="McCann A."/>
            <person name="Guo C."/>
            <person name="Argimon S."/>
            <person name="Zhang W."/>
            <person name="Yang X."/>
            <person name="Jeffery I.B."/>
            <person name="Cooney J.C."/>
            <person name="Kagawa T.F."/>
            <person name="Liu W."/>
            <person name="Song Y."/>
            <person name="Salvetti E."/>
            <person name="Wrobel A."/>
            <person name="Rasinkangas P."/>
            <person name="Parkhill J."/>
            <person name="Rea M.C."/>
            <person name="O'Sullivan O."/>
            <person name="Ritari J."/>
            <person name="Douillard F.P."/>
            <person name="Paul Ross R."/>
            <person name="Yang R."/>
            <person name="Briner A.E."/>
            <person name="Felis G.E."/>
            <person name="de Vos W.M."/>
            <person name="Barrangou R."/>
            <person name="Klaenhammer T.R."/>
            <person name="Caufield P.W."/>
            <person name="Cui Y."/>
            <person name="Zhang H."/>
            <person name="O'Toole P.W."/>
        </authorList>
    </citation>
    <scope>NUCLEOTIDE SEQUENCE [LARGE SCALE GENOMIC DNA]</scope>
    <source>
        <strain evidence="2 3">DSM 16230</strain>
    </source>
</reference>
<feature type="transmembrane region" description="Helical" evidence="1">
    <location>
        <begin position="59"/>
        <end position="77"/>
    </location>
</feature>
<keyword evidence="1" id="KW-1133">Transmembrane helix</keyword>
<keyword evidence="1" id="KW-0472">Membrane</keyword>
<dbReference type="PATRIC" id="fig|1423801.4.peg.1010"/>
<gene>
    <name evidence="2" type="ORF">FD50_GL000995</name>
</gene>
<proteinExistence type="predicted"/>
<keyword evidence="1" id="KW-0812">Transmembrane</keyword>
<evidence type="ECO:0000256" key="1">
    <source>
        <dbReference type="SAM" id="Phobius"/>
    </source>
</evidence>
<dbReference type="EMBL" id="AZFQ01000044">
    <property type="protein sequence ID" value="KRL98036.1"/>
    <property type="molecule type" value="Genomic_DNA"/>
</dbReference>
<evidence type="ECO:0000313" key="3">
    <source>
        <dbReference type="Proteomes" id="UP000051166"/>
    </source>
</evidence>
<sequence length="264" mass="30353">MFNVGGKLIVFKKIKEWGNTTVTKKFAVWLYSLGFIIGTFCIYVLIAWSKGDMGSVADWVSAIGSLGAILIVIWQVHQQNIYFQCQRKLDNQPKISIRYRRCFNKNSDSYFVNEDASLRLDECLHGDSDKVDMGDNQGYELLNLGSNTALDLTFIVQYKDDEKNIMKIDSLPRNKGAIFFTSRILNGKKGLFEVDKDVTSIKVYYKSLIDVCYCQVWENKYLKKNKKGEKVKYTDILSSKTYELKKNTYPRSKLATLYMGGSLF</sequence>
<accession>A0A0R1UZ35</accession>
<evidence type="ECO:0000313" key="2">
    <source>
        <dbReference type="EMBL" id="KRL98036.1"/>
    </source>
</evidence>
<dbReference type="Proteomes" id="UP000051166">
    <property type="component" value="Unassembled WGS sequence"/>
</dbReference>
<protein>
    <submittedName>
        <fullName evidence="2">Uncharacterized protein</fullName>
    </submittedName>
</protein>
<dbReference type="STRING" id="1423801.FD50_GL000995"/>
<name>A0A0R1UZ35_9LACO</name>